<dbReference type="Gene3D" id="2.30.42.10">
    <property type="match status" value="1"/>
</dbReference>
<evidence type="ECO:0000256" key="4">
    <source>
        <dbReference type="SAM" id="MobiDB-lite"/>
    </source>
</evidence>
<keyword evidence="2" id="KW-0539">Nucleus</keyword>
<accession>A0A9Q0X699</accession>
<dbReference type="Pfam" id="PF00595">
    <property type="entry name" value="PDZ"/>
    <property type="match status" value="1"/>
</dbReference>
<comment type="caution">
    <text evidence="6">The sequence shown here is derived from an EMBL/GenBank/DDBJ whole genome shotgun (WGS) entry which is preliminary data.</text>
</comment>
<gene>
    <name evidence="6" type="ORF">JRQ81_011357</name>
</gene>
<dbReference type="GO" id="GO:0005737">
    <property type="term" value="C:cytoplasm"/>
    <property type="evidence" value="ECO:0007669"/>
    <property type="project" value="TreeGrafter"/>
</dbReference>
<dbReference type="PROSITE" id="PS50106">
    <property type="entry name" value="PDZ"/>
    <property type="match status" value="1"/>
</dbReference>
<reference evidence="6" key="1">
    <citation type="journal article" date="2023" name="DNA Res.">
        <title>Chromosome-level genome assembly of Phrynocephalus forsythii using third-generation DNA sequencing and Hi-C analysis.</title>
        <authorList>
            <person name="Qi Y."/>
            <person name="Zhao W."/>
            <person name="Zhao Y."/>
            <person name="Niu C."/>
            <person name="Cao S."/>
            <person name="Zhang Y."/>
        </authorList>
    </citation>
    <scope>NUCLEOTIDE SEQUENCE</scope>
    <source>
        <tissue evidence="6">Muscle</tissue>
    </source>
</reference>
<evidence type="ECO:0000259" key="5">
    <source>
        <dbReference type="PROSITE" id="PS50106"/>
    </source>
</evidence>
<dbReference type="SMART" id="SM00228">
    <property type="entry name" value="PDZ"/>
    <property type="match status" value="1"/>
</dbReference>
<feature type="region of interest" description="Disordered" evidence="4">
    <location>
        <begin position="1314"/>
        <end position="1333"/>
    </location>
</feature>
<comment type="subcellular location">
    <subcellularLocation>
        <location evidence="1">Nucleus</location>
    </subcellularLocation>
</comment>
<evidence type="ECO:0000256" key="1">
    <source>
        <dbReference type="ARBA" id="ARBA00004123"/>
    </source>
</evidence>
<dbReference type="PANTHER" id="PTHR23348:SF42">
    <property type="entry name" value="PERIAXIN"/>
    <property type="match status" value="1"/>
</dbReference>
<dbReference type="InterPro" id="IPR052082">
    <property type="entry name" value="Myelin_sheath_structural"/>
</dbReference>
<dbReference type="PANTHER" id="PTHR23348">
    <property type="entry name" value="PERIAXIN/AHNAK"/>
    <property type="match status" value="1"/>
</dbReference>
<feature type="coiled-coil region" evidence="3">
    <location>
        <begin position="403"/>
        <end position="430"/>
    </location>
</feature>
<dbReference type="GO" id="GO:0005634">
    <property type="term" value="C:nucleus"/>
    <property type="evidence" value="ECO:0007669"/>
    <property type="project" value="UniProtKB-SubCell"/>
</dbReference>
<feature type="region of interest" description="Disordered" evidence="4">
    <location>
        <begin position="983"/>
        <end position="1008"/>
    </location>
</feature>
<keyword evidence="7" id="KW-1185">Reference proteome</keyword>
<proteinExistence type="predicted"/>
<evidence type="ECO:0000256" key="3">
    <source>
        <dbReference type="SAM" id="Coils"/>
    </source>
</evidence>
<sequence>MQKTTEASSELLEIIVETEAEAGVSGMSLAGGGKEGLYVKDVLKDSPAARALSLQEGDQLLSARVYFDNIKYEDALQLLKCAEPYKVSFCLKRAVATSDITLKPGSSAFKVRGPKAKMAKLNIRSLSPLKKKKKKKIAKALAKDQPGAEALSRADLPAGKLEMVPVDVEFSLPKLSRLRKAKSAGEVAKADPSPEASPRPSSLEMKRRKLRFPRLKVKEAAALAAARVEGPEGRIAVGLPKVKAFAKGEGEGKTTRFTVPFSKAKKVKEEAKGKVEAGFQAPQVELDLSLPKVGPKGESPRASPKAEGFRIQAPHFELPKVETVIPKVSAAEVEVPGGGLQAGLKLPLAEVEAPRVGVDLGFPKLEGSAASEQALKGEGFKIKLPKLGVSVQEPELTLPSGKAPALEGMLEKGKRKAEELEEKVKSSVTRLSLEVEAPSMDVEFPLPKGKVEVELPKPKGEAAEVSLSQMQEEAEGRLPRVELGFGKTESPKAKAKGPQIHIPGLGISLGGEPKMEGKEAASAAAAAAAAEAAESKMMVPGMKMPSLDISVPKVSEMELPKPGTELPVPTRKAKSKEGAEAPSFKFQMPQMSLPKFGLPSKAAPSPPQIHGKLPKPEGDLGVKVSVPKVDLSVLAVKFPDVQRPKAPEAPKPELEILVEKPKVEVEVPSARLSFPCAGMPALEVDLPKVEIGLDLPQVQRELVVPQEAPGDHEGIALRLPTLETVSKGVGVEIHLPTCQAEQPDVVPSGRSFEVPEVGGMAANFPKVDLALGKESAAVEGEQSREVAIELKGWPSPKVALDLEGPAVGAKMKLPSVKIPAVALQEVTLKSGKSPEAEPKRKSPRLALPKFGIWGPKIWKAGPEASGPELEGSEAVEKSLKLKLPAFGISFPKSKAGPEEEGPQRGLGVEGKKLKGVAAAEARGDATSSETGMKLPAVDVEMPTVSLDISPPKGPAGEWTAKEGEVGVEVPELKLKVPKFSLPKFGGKSKEGEAEWKRPEKEAKAKGAKFKMPSFSMGWKEVEGSGLEVGGKVAKAPGSPKEKPSSMKMPQLALASSKVEVATGKLHLSAPELKMKAPQVDLPKIGSSKEAKVEAEAVSGGETPSFKGRVPSLEIAMPAAEGELALQKPAVGASEATIRGYEGETRVPRAPSLGASLPKVELDVSLPMAAMEEPGSHDGTGADAKIKLPTVELPRFGRGEEGEAEAQLLGHRLSFGRDGEREMEGAGDGLSLLGAKVRVPRVDLSLPKARLSDAELPLAEGELEGRAFKMPSVGLPKFSTPKMKASDVELDANLETGKVPKVKVSGLAVGLPKFGGSSSDGEAEAEADSPRIPQLELRAPKLGGSTEGLSPEIGIKEAKRKMPSLPIGLGFGKAEGEAGPGADEAKFKLKLPSLSISKTGSESSTETQPLCPTAPGTDVSFRMPDVGFSVDHEGPREVSLEAGKRAGAADLVVDVGGLEAKLKVPKIKMPAFGVPGPKGDAKADEASQSQHGSAEGGDLEGKKAAFKMPGLEISAPSLKGHAEYEVQGAQLRHGSSQDLEGSSQRVRAGNNGWRSPAGKGEAAEGEAVKKYKVKLPKFGLSLSKEAGELIPGQEAETKAKRPLFVLGRAKGKESEGASGLLEGEEEEADGRGMLAKLKLRPGFGLSLSKPKFGGEVNGELEEASSKLKVPKLGFSKGEEVLGSGGRRAEAGLQNGAPEGRSKVGKIRLPQLEISSPAAAVAESDPELNLKLVRAEEAKEEVQGGSSGAFSPLKVGRFRSPKITFSGFKKRNGETAPSVVVSSAARTEMASLEAAKEGGQPSQFKFPKVALSPKSHGVLEVTSQPPEDEGGLKIKLPSVGFSGEKRDPEVTAGPGQGSSRPEVRPVAAV</sequence>
<name>A0A9Q0X699_9SAUR</name>
<dbReference type="EMBL" id="JAPFRF010000023">
    <property type="protein sequence ID" value="KAJ7303849.1"/>
    <property type="molecule type" value="Genomic_DNA"/>
</dbReference>
<feature type="region of interest" description="Disordered" evidence="4">
    <location>
        <begin position="183"/>
        <end position="207"/>
    </location>
</feature>
<feature type="region of interest" description="Disordered" evidence="4">
    <location>
        <begin position="1817"/>
        <end position="1867"/>
    </location>
</feature>
<feature type="region of interest" description="Disordered" evidence="4">
    <location>
        <begin position="1609"/>
        <end position="1628"/>
    </location>
</feature>
<dbReference type="SUPFAM" id="SSF50156">
    <property type="entry name" value="PDZ domain-like"/>
    <property type="match status" value="1"/>
</dbReference>
<feature type="region of interest" description="Disordered" evidence="4">
    <location>
        <begin position="1029"/>
        <end position="1050"/>
    </location>
</feature>
<dbReference type="CDD" id="cd00136">
    <property type="entry name" value="PDZ_canonical"/>
    <property type="match status" value="1"/>
</dbReference>
<feature type="compositionally biased region" description="Polar residues" evidence="4">
    <location>
        <begin position="1397"/>
        <end position="1409"/>
    </location>
</feature>
<dbReference type="Proteomes" id="UP001142489">
    <property type="component" value="Unassembled WGS sequence"/>
</dbReference>
<protein>
    <recommendedName>
        <fullName evidence="5">PDZ domain-containing protein</fullName>
    </recommendedName>
</protein>
<keyword evidence="3" id="KW-0175">Coiled coil</keyword>
<dbReference type="InterPro" id="IPR001478">
    <property type="entry name" value="PDZ"/>
</dbReference>
<feature type="compositionally biased region" description="Basic and acidic residues" evidence="4">
    <location>
        <begin position="987"/>
        <end position="1004"/>
    </location>
</feature>
<feature type="region of interest" description="Disordered" evidence="4">
    <location>
        <begin position="1529"/>
        <end position="1564"/>
    </location>
</feature>
<feature type="region of interest" description="Disordered" evidence="4">
    <location>
        <begin position="558"/>
        <end position="585"/>
    </location>
</feature>
<feature type="region of interest" description="Disordered" evidence="4">
    <location>
        <begin position="1472"/>
        <end position="1499"/>
    </location>
</feature>
<organism evidence="6 7">
    <name type="scientific">Phrynocephalus forsythii</name>
    <dbReference type="NCBI Taxonomy" id="171643"/>
    <lineage>
        <taxon>Eukaryota</taxon>
        <taxon>Metazoa</taxon>
        <taxon>Chordata</taxon>
        <taxon>Craniata</taxon>
        <taxon>Vertebrata</taxon>
        <taxon>Euteleostomi</taxon>
        <taxon>Lepidosauria</taxon>
        <taxon>Squamata</taxon>
        <taxon>Bifurcata</taxon>
        <taxon>Unidentata</taxon>
        <taxon>Episquamata</taxon>
        <taxon>Toxicofera</taxon>
        <taxon>Iguania</taxon>
        <taxon>Acrodonta</taxon>
        <taxon>Agamidae</taxon>
        <taxon>Agaminae</taxon>
        <taxon>Phrynocephalus</taxon>
    </lineage>
</organism>
<evidence type="ECO:0000313" key="6">
    <source>
        <dbReference type="EMBL" id="KAJ7303849.1"/>
    </source>
</evidence>
<evidence type="ECO:0000313" key="7">
    <source>
        <dbReference type="Proteomes" id="UP001142489"/>
    </source>
</evidence>
<feature type="region of interest" description="Disordered" evidence="4">
    <location>
        <begin position="1397"/>
        <end position="1417"/>
    </location>
</feature>
<dbReference type="InterPro" id="IPR036034">
    <property type="entry name" value="PDZ_sf"/>
</dbReference>
<evidence type="ECO:0000256" key="2">
    <source>
        <dbReference type="ARBA" id="ARBA00023242"/>
    </source>
</evidence>
<dbReference type="GO" id="GO:0032287">
    <property type="term" value="P:peripheral nervous system myelin maintenance"/>
    <property type="evidence" value="ECO:0007669"/>
    <property type="project" value="TreeGrafter"/>
</dbReference>
<feature type="region of interest" description="Disordered" evidence="4">
    <location>
        <begin position="1677"/>
        <end position="1702"/>
    </location>
</feature>
<dbReference type="GO" id="GO:0043484">
    <property type="term" value="P:regulation of RNA splicing"/>
    <property type="evidence" value="ECO:0007669"/>
    <property type="project" value="TreeGrafter"/>
</dbReference>
<feature type="domain" description="PDZ" evidence="5">
    <location>
        <begin position="13"/>
        <end position="80"/>
    </location>
</feature>
<dbReference type="OrthoDB" id="447516at2759"/>
<feature type="compositionally biased region" description="Polar residues" evidence="4">
    <location>
        <begin position="1532"/>
        <end position="1544"/>
    </location>
</feature>